<dbReference type="EC" id="1.18.1.2" evidence="5"/>
<keyword evidence="1 5" id="KW-0285">Flavoprotein</keyword>
<evidence type="ECO:0000259" key="7">
    <source>
        <dbReference type="Pfam" id="PF07992"/>
    </source>
</evidence>
<name>A0A9Y1BK00_9ARCH</name>
<evidence type="ECO:0000256" key="4">
    <source>
        <dbReference type="ARBA" id="ARBA00023002"/>
    </source>
</evidence>
<dbReference type="InterPro" id="IPR023753">
    <property type="entry name" value="FAD/NAD-binding_dom"/>
</dbReference>
<keyword evidence="6" id="KW-0472">Membrane</keyword>
<dbReference type="Proteomes" id="UP001201020">
    <property type="component" value="Chromosome"/>
</dbReference>
<dbReference type="InterPro" id="IPR036188">
    <property type="entry name" value="FAD/NAD-bd_sf"/>
</dbReference>
<organism evidence="8">
    <name type="scientific">Candidatus Heimdallarchaeum aukensis</name>
    <dbReference type="NCBI Taxonomy" id="2876573"/>
    <lineage>
        <taxon>Archaea</taxon>
        <taxon>Promethearchaeati</taxon>
        <taxon>Candidatus Heimdallarchaeota</taxon>
        <taxon>Candidatus Heimdallarchaeia (ex Rinke et al. 2021) (nom. nud.)</taxon>
        <taxon>Candidatus Heimdallarchaeales</taxon>
        <taxon>Candidatus Heimdallarchaeaceae</taxon>
        <taxon>Candidatus Heimdallarchaeum</taxon>
    </lineage>
</organism>
<feature type="binding site" evidence="5">
    <location>
        <position position="39"/>
    </location>
    <ligand>
        <name>FAD</name>
        <dbReference type="ChEBI" id="CHEBI:57692"/>
    </ligand>
</feature>
<gene>
    <name evidence="8" type="ORF">K9W45_11545</name>
</gene>
<sequence length="323" mass="35934">MTTEENDYYADVGIIGGGVGGLGAAIIAAYKGLKVTVFESGKYGGIVSTLYSRKIVENYPGAPSILGKRLIDEFVIQAQEVQAELKNERVIEVLPDKTVITNEGRYKFKAIIIATGSQPAELGIPGERKFKRKDKGVYNFVTDPELFKRKKVVVVGGGDTAIDAVWELRDVAEKVYLVHRRDSFRAAESKVKKVVSLKNVEIVYNSEIEELKGDQVLEKAVLLDRNTKLKREIDVDACILAVGMKTNIEIFDKLNLQMEGKYIKVDKEMRTNVPGVFAIGDVATAYQLIVIAVAQGAIAAHNAFGMIRRPYWYKDVEWPKEIE</sequence>
<dbReference type="InterPro" id="IPR050097">
    <property type="entry name" value="Ferredoxin-NADP_redctase_2"/>
</dbReference>
<keyword evidence="3 5" id="KW-0521">NADP</keyword>
<comment type="cofactor">
    <cofactor evidence="5">
        <name>FAD</name>
        <dbReference type="ChEBI" id="CHEBI:57692"/>
    </cofactor>
    <text evidence="5">Binds 1 FAD per subunit.</text>
</comment>
<dbReference type="Pfam" id="PF07992">
    <property type="entry name" value="Pyr_redox_2"/>
    <property type="match status" value="1"/>
</dbReference>
<dbReference type="HAMAP" id="MF_01685">
    <property type="entry name" value="FENR2"/>
    <property type="match status" value="1"/>
</dbReference>
<dbReference type="GO" id="GO:0050661">
    <property type="term" value="F:NADP binding"/>
    <property type="evidence" value="ECO:0007669"/>
    <property type="project" value="UniProtKB-UniRule"/>
</dbReference>
<dbReference type="GO" id="GO:0050660">
    <property type="term" value="F:flavin adenine dinucleotide binding"/>
    <property type="evidence" value="ECO:0007669"/>
    <property type="project" value="UniProtKB-UniRule"/>
</dbReference>
<dbReference type="SUPFAM" id="SSF51905">
    <property type="entry name" value="FAD/NAD(P)-binding domain"/>
    <property type="match status" value="1"/>
</dbReference>
<dbReference type="PRINTS" id="PR00469">
    <property type="entry name" value="PNDRDTASEII"/>
</dbReference>
<feature type="domain" description="FAD/NAD(P)-binding" evidence="7">
    <location>
        <begin position="11"/>
        <end position="296"/>
    </location>
</feature>
<keyword evidence="2 5" id="KW-0274">FAD</keyword>
<feature type="binding site" evidence="5">
    <location>
        <position position="281"/>
    </location>
    <ligand>
        <name>FAD</name>
        <dbReference type="ChEBI" id="CHEBI:57692"/>
    </ligand>
</feature>
<evidence type="ECO:0000256" key="5">
    <source>
        <dbReference type="HAMAP-Rule" id="MF_01685"/>
    </source>
</evidence>
<dbReference type="EMBL" id="CP084166">
    <property type="protein sequence ID" value="UJG40458.1"/>
    <property type="molecule type" value="Genomic_DNA"/>
</dbReference>
<dbReference type="GO" id="GO:0004324">
    <property type="term" value="F:ferredoxin-NADP+ reductase activity"/>
    <property type="evidence" value="ECO:0007669"/>
    <property type="project" value="UniProtKB-UniRule"/>
</dbReference>
<dbReference type="PRINTS" id="PR00368">
    <property type="entry name" value="FADPNR"/>
</dbReference>
<feature type="binding site" evidence="5">
    <location>
        <position position="91"/>
    </location>
    <ligand>
        <name>FAD</name>
        <dbReference type="ChEBI" id="CHEBI:57692"/>
    </ligand>
</feature>
<accession>A0A9Y1BK00</accession>
<dbReference type="AlphaFoldDB" id="A0A9Y1BK00"/>
<evidence type="ECO:0000256" key="1">
    <source>
        <dbReference type="ARBA" id="ARBA00022630"/>
    </source>
</evidence>
<evidence type="ECO:0000256" key="6">
    <source>
        <dbReference type="SAM" id="Phobius"/>
    </source>
</evidence>
<keyword evidence="4 5" id="KW-0560">Oxidoreductase</keyword>
<keyword evidence="6" id="KW-0812">Transmembrane</keyword>
<dbReference type="Gene3D" id="3.50.50.60">
    <property type="entry name" value="FAD/NAD(P)-binding domain"/>
    <property type="match status" value="2"/>
</dbReference>
<comment type="subunit">
    <text evidence="5">Homodimer.</text>
</comment>
<comment type="caution">
    <text evidence="5">Lacks conserved residue(s) required for the propagation of feature annotation.</text>
</comment>
<evidence type="ECO:0000256" key="2">
    <source>
        <dbReference type="ARBA" id="ARBA00022827"/>
    </source>
</evidence>
<dbReference type="InterPro" id="IPR022890">
    <property type="entry name" value="Fd--NADP_Rdtase_type_2"/>
</dbReference>
<feature type="transmembrane region" description="Helical" evidence="6">
    <location>
        <begin position="12"/>
        <end position="33"/>
    </location>
</feature>
<comment type="similarity">
    <text evidence="5">Belongs to the ferredoxin--NADP reductase type 2 family.</text>
</comment>
<comment type="catalytic activity">
    <reaction evidence="5">
        <text>2 reduced [2Fe-2S]-[ferredoxin] + NADP(+) + H(+) = 2 oxidized [2Fe-2S]-[ferredoxin] + NADPH</text>
        <dbReference type="Rhea" id="RHEA:20125"/>
        <dbReference type="Rhea" id="RHEA-COMP:10000"/>
        <dbReference type="Rhea" id="RHEA-COMP:10001"/>
        <dbReference type="ChEBI" id="CHEBI:15378"/>
        <dbReference type="ChEBI" id="CHEBI:33737"/>
        <dbReference type="ChEBI" id="CHEBI:33738"/>
        <dbReference type="ChEBI" id="CHEBI:57783"/>
        <dbReference type="ChEBI" id="CHEBI:58349"/>
        <dbReference type="EC" id="1.18.1.2"/>
    </reaction>
</comment>
<dbReference type="PANTHER" id="PTHR48105">
    <property type="entry name" value="THIOREDOXIN REDUCTASE 1-RELATED-RELATED"/>
    <property type="match status" value="1"/>
</dbReference>
<proteinExistence type="inferred from homology"/>
<protein>
    <recommendedName>
        <fullName evidence="5">Ferredoxin--NADP reductase</fullName>
        <shortName evidence="5">FNR</shortName>
        <shortName evidence="5">Fd-NADP(+) reductase</shortName>
        <ecNumber evidence="5">1.18.1.2</ecNumber>
    </recommendedName>
</protein>
<keyword evidence="6" id="KW-1133">Transmembrane helix</keyword>
<feature type="binding site" evidence="5">
    <location>
        <position position="51"/>
    </location>
    <ligand>
        <name>FAD</name>
        <dbReference type="ChEBI" id="CHEBI:57692"/>
    </ligand>
</feature>
<evidence type="ECO:0000256" key="3">
    <source>
        <dbReference type="ARBA" id="ARBA00022857"/>
    </source>
</evidence>
<evidence type="ECO:0000313" key="8">
    <source>
        <dbReference type="EMBL" id="UJG40458.1"/>
    </source>
</evidence>
<reference evidence="8" key="1">
    <citation type="journal article" date="2022" name="Nat. Microbiol.">
        <title>Unique mobile elements and scalable gene flow at the prokaryote-eukaryote boundary revealed by circularized Asgard archaea genomes.</title>
        <authorList>
            <person name="Wu F."/>
            <person name="Speth D.R."/>
            <person name="Philosof A."/>
            <person name="Cremiere A."/>
            <person name="Narayanan A."/>
            <person name="Barco R.A."/>
            <person name="Connon S.A."/>
            <person name="Amend J.P."/>
            <person name="Antoshechkin I.A."/>
            <person name="Orphan V.J."/>
        </authorList>
    </citation>
    <scope>NUCLEOTIDE SEQUENCE</scope>
    <source>
        <strain evidence="8">PM71</strain>
    </source>
</reference>